<dbReference type="Gene3D" id="1.10.357.10">
    <property type="entry name" value="Tetracycline Repressor, domain 2"/>
    <property type="match status" value="1"/>
</dbReference>
<dbReference type="Gene3D" id="1.10.10.60">
    <property type="entry name" value="Homeodomain-like"/>
    <property type="match status" value="1"/>
</dbReference>
<dbReference type="InterPro" id="IPR001647">
    <property type="entry name" value="HTH_TetR"/>
</dbReference>
<dbReference type="InterPro" id="IPR036271">
    <property type="entry name" value="Tet_transcr_reg_TetR-rel_C_sf"/>
</dbReference>
<protein>
    <recommendedName>
        <fullName evidence="5">HTH tetR-type domain-containing protein</fullName>
    </recommendedName>
</protein>
<organism evidence="6 7">
    <name type="scientific">Nocardia donostiensis</name>
    <dbReference type="NCBI Taxonomy" id="1538463"/>
    <lineage>
        <taxon>Bacteria</taxon>
        <taxon>Bacillati</taxon>
        <taxon>Actinomycetota</taxon>
        <taxon>Actinomycetes</taxon>
        <taxon>Mycobacteriales</taxon>
        <taxon>Nocardiaceae</taxon>
        <taxon>Nocardia</taxon>
    </lineage>
</organism>
<dbReference type="GO" id="GO:0000976">
    <property type="term" value="F:transcription cis-regulatory region binding"/>
    <property type="evidence" value="ECO:0007669"/>
    <property type="project" value="TreeGrafter"/>
</dbReference>
<evidence type="ECO:0000256" key="3">
    <source>
        <dbReference type="ARBA" id="ARBA00023163"/>
    </source>
</evidence>
<dbReference type="PANTHER" id="PTHR30055:SF234">
    <property type="entry name" value="HTH-TYPE TRANSCRIPTIONAL REGULATOR BETI"/>
    <property type="match status" value="1"/>
</dbReference>
<dbReference type="PRINTS" id="PR00455">
    <property type="entry name" value="HTHTETR"/>
</dbReference>
<proteinExistence type="predicted"/>
<dbReference type="InterPro" id="IPR009057">
    <property type="entry name" value="Homeodomain-like_sf"/>
</dbReference>
<comment type="caution">
    <text evidence="6">The sequence shown here is derived from an EMBL/GenBank/DDBJ whole genome shotgun (WGS) entry which is preliminary data.</text>
</comment>
<reference evidence="6 7" key="1">
    <citation type="journal article" date="2016" name="Antonie Van Leeuwenhoek">
        <title>Nocardia donostiensis sp. nov., isolated from human respiratory specimens.</title>
        <authorList>
            <person name="Ercibengoa M."/>
            <person name="Bell M."/>
            <person name="Marimon J.M."/>
            <person name="Humrighouse B."/>
            <person name="Klenk H.P."/>
            <person name="Potter G."/>
            <person name="Perez-Trallero E."/>
        </authorList>
    </citation>
    <scope>NUCLEOTIDE SEQUENCE [LARGE SCALE GENOMIC DNA]</scope>
    <source>
        <strain evidence="6 7">X1655</strain>
    </source>
</reference>
<keyword evidence="7" id="KW-1185">Reference proteome</keyword>
<evidence type="ECO:0000313" key="7">
    <source>
        <dbReference type="Proteomes" id="UP000188836"/>
    </source>
</evidence>
<keyword evidence="3" id="KW-0804">Transcription</keyword>
<keyword evidence="2 4" id="KW-0238">DNA-binding</keyword>
<dbReference type="PANTHER" id="PTHR30055">
    <property type="entry name" value="HTH-TYPE TRANSCRIPTIONAL REGULATOR RUTR"/>
    <property type="match status" value="1"/>
</dbReference>
<dbReference type="Pfam" id="PF17932">
    <property type="entry name" value="TetR_C_24"/>
    <property type="match status" value="1"/>
</dbReference>
<dbReference type="GO" id="GO:0003700">
    <property type="term" value="F:DNA-binding transcription factor activity"/>
    <property type="evidence" value="ECO:0007669"/>
    <property type="project" value="TreeGrafter"/>
</dbReference>
<dbReference type="InterPro" id="IPR050109">
    <property type="entry name" value="HTH-type_TetR-like_transc_reg"/>
</dbReference>
<feature type="DNA-binding region" description="H-T-H motif" evidence="4">
    <location>
        <begin position="37"/>
        <end position="56"/>
    </location>
</feature>
<dbReference type="EMBL" id="MUMY01000012">
    <property type="protein sequence ID" value="ONM47941.1"/>
    <property type="molecule type" value="Genomic_DNA"/>
</dbReference>
<evidence type="ECO:0000313" key="6">
    <source>
        <dbReference type="EMBL" id="ONM47941.1"/>
    </source>
</evidence>
<sequence length="210" mass="23788">MEEVPHMRQVKKPEVRKAEIIDAALRTFADKGYDRTTVESITRELGVAKGCFYHHFTSKEHVFTEVIAALAERICAGYLDILGDISVSPRARLLAYIDYNYTLTRADTVPAVMSTLHGDQFRDMHHRVVDQVGTRLHPVLCELLAAGTGAGEFAVRDAEFTAVAILGMLRELHEHYAERPDLDLESHRDALLELLERILDTEFTETREQP</sequence>
<name>A0A1V2TF04_9NOCA</name>
<evidence type="ECO:0000256" key="4">
    <source>
        <dbReference type="PROSITE-ProRule" id="PRU00335"/>
    </source>
</evidence>
<evidence type="ECO:0000259" key="5">
    <source>
        <dbReference type="PROSITE" id="PS50977"/>
    </source>
</evidence>
<keyword evidence="1" id="KW-0805">Transcription regulation</keyword>
<dbReference type="SUPFAM" id="SSF48498">
    <property type="entry name" value="Tetracyclin repressor-like, C-terminal domain"/>
    <property type="match status" value="1"/>
</dbReference>
<dbReference type="AlphaFoldDB" id="A0A1V2TF04"/>
<evidence type="ECO:0000256" key="2">
    <source>
        <dbReference type="ARBA" id="ARBA00023125"/>
    </source>
</evidence>
<dbReference type="Pfam" id="PF00440">
    <property type="entry name" value="TetR_N"/>
    <property type="match status" value="1"/>
</dbReference>
<dbReference type="SUPFAM" id="SSF46689">
    <property type="entry name" value="Homeodomain-like"/>
    <property type="match status" value="1"/>
</dbReference>
<gene>
    <name evidence="6" type="ORF">B0T46_14990</name>
</gene>
<dbReference type="InterPro" id="IPR041490">
    <property type="entry name" value="KstR2_TetR_C"/>
</dbReference>
<dbReference type="PROSITE" id="PS01081">
    <property type="entry name" value="HTH_TETR_1"/>
    <property type="match status" value="1"/>
</dbReference>
<feature type="domain" description="HTH tetR-type" evidence="5">
    <location>
        <begin position="14"/>
        <end position="74"/>
    </location>
</feature>
<accession>A0A1V2TF04</accession>
<dbReference type="PROSITE" id="PS50977">
    <property type="entry name" value="HTH_TETR_2"/>
    <property type="match status" value="1"/>
</dbReference>
<dbReference type="STRING" id="1538463.B0T36_21630"/>
<dbReference type="InterPro" id="IPR023772">
    <property type="entry name" value="DNA-bd_HTH_TetR-type_CS"/>
</dbReference>
<dbReference type="Proteomes" id="UP000188836">
    <property type="component" value="Unassembled WGS sequence"/>
</dbReference>
<evidence type="ECO:0000256" key="1">
    <source>
        <dbReference type="ARBA" id="ARBA00023015"/>
    </source>
</evidence>